<accession>A0ABP8DS13</accession>
<evidence type="ECO:0000313" key="3">
    <source>
        <dbReference type="Proteomes" id="UP001500620"/>
    </source>
</evidence>
<protein>
    <submittedName>
        <fullName evidence="2">Uncharacterized protein</fullName>
    </submittedName>
</protein>
<evidence type="ECO:0000313" key="2">
    <source>
        <dbReference type="EMBL" id="GAA4262778.1"/>
    </source>
</evidence>
<sequence>MATPDGDTRARPGRRRRPTRTGSHRSQPLHTNRREPNHGLCAGPDGIDRIASNPGGTVTNAGYIRLSQPVREQTLAAARQQAQRAAARYAELLAAEAGIAARAVLPTVAQLLFRRTSDVLGPSASLVAGYGRTGRLQWHVDLDGEWPDESLVTDHLAAAAHWCGDALEHIDADGEELYILNLDD</sequence>
<reference evidence="3" key="1">
    <citation type="journal article" date="2019" name="Int. J. Syst. Evol. Microbiol.">
        <title>The Global Catalogue of Microorganisms (GCM) 10K type strain sequencing project: providing services to taxonomists for standard genome sequencing and annotation.</title>
        <authorList>
            <consortium name="The Broad Institute Genomics Platform"/>
            <consortium name="The Broad Institute Genome Sequencing Center for Infectious Disease"/>
            <person name="Wu L."/>
            <person name="Ma J."/>
        </authorList>
    </citation>
    <scope>NUCLEOTIDE SEQUENCE [LARGE SCALE GENOMIC DNA]</scope>
    <source>
        <strain evidence="3">JCM 17441</strain>
    </source>
</reference>
<feature type="compositionally biased region" description="Basic and acidic residues" evidence="1">
    <location>
        <begin position="1"/>
        <end position="10"/>
    </location>
</feature>
<evidence type="ECO:0000256" key="1">
    <source>
        <dbReference type="SAM" id="MobiDB-lite"/>
    </source>
</evidence>
<keyword evidence="3" id="KW-1185">Reference proteome</keyword>
<proteinExistence type="predicted"/>
<dbReference type="Proteomes" id="UP001500620">
    <property type="component" value="Unassembled WGS sequence"/>
</dbReference>
<name>A0ABP8DS13_9ACTN</name>
<organism evidence="2 3">
    <name type="scientific">Dactylosporangium darangshiense</name>
    <dbReference type="NCBI Taxonomy" id="579108"/>
    <lineage>
        <taxon>Bacteria</taxon>
        <taxon>Bacillati</taxon>
        <taxon>Actinomycetota</taxon>
        <taxon>Actinomycetes</taxon>
        <taxon>Micromonosporales</taxon>
        <taxon>Micromonosporaceae</taxon>
        <taxon>Dactylosporangium</taxon>
    </lineage>
</organism>
<comment type="caution">
    <text evidence="2">The sequence shown here is derived from an EMBL/GenBank/DDBJ whole genome shotgun (WGS) entry which is preliminary data.</text>
</comment>
<dbReference type="EMBL" id="BAABAT010000055">
    <property type="protein sequence ID" value="GAA4262778.1"/>
    <property type="molecule type" value="Genomic_DNA"/>
</dbReference>
<gene>
    <name evidence="2" type="ORF">GCM10022255_101350</name>
</gene>
<feature type="region of interest" description="Disordered" evidence="1">
    <location>
        <begin position="1"/>
        <end position="43"/>
    </location>
</feature>
<feature type="compositionally biased region" description="Basic residues" evidence="1">
    <location>
        <begin position="11"/>
        <end position="23"/>
    </location>
</feature>